<reference evidence="1 2" key="1">
    <citation type="submission" date="2016-12" db="EMBL/GenBank/DDBJ databases">
        <title>The genomes of Aspergillus section Nigri reveals drivers in fungal speciation.</title>
        <authorList>
            <consortium name="DOE Joint Genome Institute"/>
            <person name="Vesth T.C."/>
            <person name="Nybo J."/>
            <person name="Theobald S."/>
            <person name="Brandl J."/>
            <person name="Frisvad J.C."/>
            <person name="Nielsen K.F."/>
            <person name="Lyhne E.K."/>
            <person name="Kogle M.E."/>
            <person name="Kuo A."/>
            <person name="Riley R."/>
            <person name="Clum A."/>
            <person name="Nolan M."/>
            <person name="Lipzen A."/>
            <person name="Salamov A."/>
            <person name="Henrissat B."/>
            <person name="Wiebenga A."/>
            <person name="De Vries R.P."/>
            <person name="Grigoriev I.V."/>
            <person name="Mortensen U.H."/>
            <person name="Andersen M.R."/>
            <person name="Baker S.E."/>
        </authorList>
    </citation>
    <scope>NUCLEOTIDE SEQUENCE [LARGE SCALE GENOMIC DNA]</scope>
    <source>
        <strain evidence="1 2">CBS 121591</strain>
    </source>
</reference>
<sequence>MSTTSIYNPLAPLLRREGTRTRRARRPGILSEHQIAPWVGLPQEIRRLAVSKLGEPSGVAPPRRPEEYIVATEAGVSARIIGNALDEIGRVFAKEKVHVRFADRATGSHAVPGDDPDGMVQGTMADGTCRIVAEFKTPWTTNLGKFTSKKRRQLLDALMDSGWAKAQIAAYMNAYSCRFGFVSTYDQTILIKRAGKYRFLVSDVFEASQVSAGTVEAPQISTREALWYLAMQARYSVDWKWTWRPADRAALINGSFNLGHDIRERKRRR</sequence>
<accession>A0A319CI84</accession>
<name>A0A319CI84_9EURO</name>
<dbReference type="EMBL" id="KZ821680">
    <property type="protein sequence ID" value="PYH85385.1"/>
    <property type="molecule type" value="Genomic_DNA"/>
</dbReference>
<organism evidence="1 2">
    <name type="scientific">Aspergillus uvarum CBS 121591</name>
    <dbReference type="NCBI Taxonomy" id="1448315"/>
    <lineage>
        <taxon>Eukaryota</taxon>
        <taxon>Fungi</taxon>
        <taxon>Dikarya</taxon>
        <taxon>Ascomycota</taxon>
        <taxon>Pezizomycotina</taxon>
        <taxon>Eurotiomycetes</taxon>
        <taxon>Eurotiomycetidae</taxon>
        <taxon>Eurotiales</taxon>
        <taxon>Aspergillaceae</taxon>
        <taxon>Aspergillus</taxon>
        <taxon>Aspergillus subgen. Circumdati</taxon>
    </lineage>
</organism>
<dbReference type="GeneID" id="37141793"/>
<dbReference type="AlphaFoldDB" id="A0A319CI84"/>
<keyword evidence="2" id="KW-1185">Reference proteome</keyword>
<protein>
    <submittedName>
        <fullName evidence="1">Uncharacterized protein</fullName>
    </submittedName>
</protein>
<evidence type="ECO:0000313" key="1">
    <source>
        <dbReference type="EMBL" id="PYH85385.1"/>
    </source>
</evidence>
<dbReference type="OrthoDB" id="4507345at2759"/>
<gene>
    <name evidence="1" type="ORF">BO82DRAFT_398809</name>
</gene>
<dbReference type="RefSeq" id="XP_025495585.1">
    <property type="nucleotide sequence ID" value="XM_025639051.1"/>
</dbReference>
<proteinExistence type="predicted"/>
<dbReference type="Proteomes" id="UP000248340">
    <property type="component" value="Unassembled WGS sequence"/>
</dbReference>
<dbReference type="VEuPathDB" id="FungiDB:BO82DRAFT_398809"/>
<evidence type="ECO:0000313" key="2">
    <source>
        <dbReference type="Proteomes" id="UP000248340"/>
    </source>
</evidence>